<comment type="similarity">
    <text evidence="2">Belongs to the TatC family.</text>
</comment>
<dbReference type="PROSITE" id="PS01218">
    <property type="entry name" value="TATC"/>
    <property type="match status" value="1"/>
</dbReference>
<dbReference type="AlphaFoldDB" id="A0A218W749"/>
<dbReference type="PANTHER" id="PTHR30371:SF0">
    <property type="entry name" value="SEC-INDEPENDENT PROTEIN TRANSLOCASE PROTEIN TATC, CHLOROPLASTIC-RELATED"/>
    <property type="match status" value="1"/>
</dbReference>
<keyword evidence="5 7" id="KW-0472">Membrane</keyword>
<evidence type="ECO:0000256" key="4">
    <source>
        <dbReference type="ARBA" id="ARBA00022989"/>
    </source>
</evidence>
<gene>
    <name evidence="11" type="primary">LOC116201486</name>
    <name evidence="8" type="ORF">CDL15_Pgr017609</name>
</gene>
<dbReference type="EMBL" id="MTKT01005369">
    <property type="protein sequence ID" value="OWM68041.1"/>
    <property type="molecule type" value="Genomic_DNA"/>
</dbReference>
<dbReference type="GO" id="GO:0043953">
    <property type="term" value="P:protein transport by the Tat complex"/>
    <property type="evidence" value="ECO:0007669"/>
    <property type="project" value="TreeGrafter"/>
</dbReference>
<dbReference type="GO" id="GO:0033281">
    <property type="term" value="C:TAT protein transport complex"/>
    <property type="evidence" value="ECO:0007669"/>
    <property type="project" value="TreeGrafter"/>
</dbReference>
<dbReference type="InterPro" id="IPR002033">
    <property type="entry name" value="TatC"/>
</dbReference>
<dbReference type="Proteomes" id="UP000197138">
    <property type="component" value="Unassembled WGS sequence"/>
</dbReference>
<dbReference type="PANTHER" id="PTHR30371">
    <property type="entry name" value="SEC-INDEPENDENT PROTEIN TRANSLOCASE PROTEIN TATC"/>
    <property type="match status" value="1"/>
</dbReference>
<proteinExistence type="inferred from homology"/>
<evidence type="ECO:0000256" key="2">
    <source>
        <dbReference type="ARBA" id="ARBA00008882"/>
    </source>
</evidence>
<evidence type="ECO:0000256" key="1">
    <source>
        <dbReference type="ARBA" id="ARBA00004141"/>
    </source>
</evidence>
<dbReference type="InterPro" id="IPR019820">
    <property type="entry name" value="Sec-indep_translocase_CS"/>
</dbReference>
<reference evidence="10" key="3">
    <citation type="journal article" date="2020" name="Plant Biotechnol. J.">
        <title>The pomegranate (Punica granatum L.) draft genome dissects genetic divergence between soft- and hard-seeded cultivars.</title>
        <authorList>
            <person name="Luo X."/>
            <person name="Li H."/>
            <person name="Wu Z."/>
            <person name="Yao W."/>
            <person name="Zhao P."/>
            <person name="Cao D."/>
            <person name="Yu H."/>
            <person name="Li K."/>
            <person name="Poudel K."/>
            <person name="Zhao D."/>
            <person name="Zhang F."/>
            <person name="Xia X."/>
            <person name="Chen L."/>
            <person name="Wang Q."/>
            <person name="Jing D."/>
            <person name="Cao S."/>
        </authorList>
    </citation>
    <scope>NUCLEOTIDE SEQUENCE [LARGE SCALE GENOMIC DNA]</scope>
</reference>
<dbReference type="Proteomes" id="UP000515151">
    <property type="component" value="Chromosome 3"/>
</dbReference>
<evidence type="ECO:0000313" key="9">
    <source>
        <dbReference type="Proteomes" id="UP000197138"/>
    </source>
</evidence>
<accession>A0A218W749</accession>
<feature type="region of interest" description="Disordered" evidence="6">
    <location>
        <begin position="63"/>
        <end position="95"/>
    </location>
</feature>
<dbReference type="PRINTS" id="PR01840">
    <property type="entry name" value="TATCFAMILY"/>
</dbReference>
<feature type="compositionally biased region" description="Basic and acidic residues" evidence="6">
    <location>
        <begin position="79"/>
        <end position="93"/>
    </location>
</feature>
<dbReference type="OrthoDB" id="36838at2759"/>
<reference evidence="9" key="1">
    <citation type="journal article" date="2017" name="Plant J.">
        <title>The pomegranate (Punica granatum L.) genome and the genomics of punicalagin biosynthesis.</title>
        <authorList>
            <person name="Qin G."/>
            <person name="Xu C."/>
            <person name="Ming R."/>
            <person name="Tang H."/>
            <person name="Guyot R."/>
            <person name="Kramer E.M."/>
            <person name="Hu Y."/>
            <person name="Yi X."/>
            <person name="Qi Y."/>
            <person name="Xu X."/>
            <person name="Gao Z."/>
            <person name="Pan H."/>
            <person name="Jian J."/>
            <person name="Tian Y."/>
            <person name="Yue Z."/>
            <person name="Xu Y."/>
        </authorList>
    </citation>
    <scope>NUCLEOTIDE SEQUENCE [LARGE SCALE GENOMIC DNA]</scope>
    <source>
        <strain evidence="9">cv. Dabenzi</strain>
    </source>
</reference>
<evidence type="ECO:0000256" key="5">
    <source>
        <dbReference type="ARBA" id="ARBA00023136"/>
    </source>
</evidence>
<dbReference type="Pfam" id="PF00902">
    <property type="entry name" value="TatC"/>
    <property type="match status" value="1"/>
</dbReference>
<dbReference type="NCBIfam" id="TIGR00945">
    <property type="entry name" value="tatC"/>
    <property type="match status" value="1"/>
</dbReference>
<organism evidence="8 9">
    <name type="scientific">Punica granatum</name>
    <name type="common">Pomegranate</name>
    <dbReference type="NCBI Taxonomy" id="22663"/>
    <lineage>
        <taxon>Eukaryota</taxon>
        <taxon>Viridiplantae</taxon>
        <taxon>Streptophyta</taxon>
        <taxon>Embryophyta</taxon>
        <taxon>Tracheophyta</taxon>
        <taxon>Spermatophyta</taxon>
        <taxon>Magnoliopsida</taxon>
        <taxon>eudicotyledons</taxon>
        <taxon>Gunneridae</taxon>
        <taxon>Pentapetalae</taxon>
        <taxon>rosids</taxon>
        <taxon>malvids</taxon>
        <taxon>Myrtales</taxon>
        <taxon>Lythraceae</taxon>
        <taxon>Punica</taxon>
    </lineage>
</organism>
<feature type="transmembrane region" description="Helical" evidence="7">
    <location>
        <begin position="229"/>
        <end position="250"/>
    </location>
</feature>
<dbReference type="GO" id="GO:0009977">
    <property type="term" value="F:proton motive force dependent protein transmembrane transporter activity"/>
    <property type="evidence" value="ECO:0007669"/>
    <property type="project" value="TreeGrafter"/>
</dbReference>
<comment type="subcellular location">
    <subcellularLocation>
        <location evidence="1">Membrane</location>
        <topology evidence="1">Multi-pass membrane protein</topology>
    </subcellularLocation>
</comment>
<feature type="transmembrane region" description="Helical" evidence="7">
    <location>
        <begin position="187"/>
        <end position="209"/>
    </location>
</feature>
<keyword evidence="3 7" id="KW-0812">Transmembrane</keyword>
<evidence type="ECO:0000313" key="11">
    <source>
        <dbReference type="RefSeq" id="XP_031388595.1"/>
    </source>
</evidence>
<keyword evidence="4 7" id="KW-1133">Transmembrane helix</keyword>
<evidence type="ECO:0000313" key="10">
    <source>
        <dbReference type="Proteomes" id="UP000515151"/>
    </source>
</evidence>
<feature type="transmembrane region" description="Helical" evidence="7">
    <location>
        <begin position="327"/>
        <end position="347"/>
    </location>
</feature>
<sequence>MGSTSAALVPHLQLNGCCFNRLDSVKTQVTSFRIDWSRRRRTELRLMSSKRLSSFACSAVEDDKQQELRSGDGGLGSAVEDRPDTTDSSREENLGTFSQDDEKNALYDFLYPNKELLPDDKEMSIFDHLEELRQRIFVSVLSVGAAMLGCFAFSKELIMVLEAPVKAQGVRFLQLAPGEFFFTTLKVSGYCGLLLGSPVILYEIIAFVLPGLTRSERRFLGPIVLGSSVLFYAGIVFSYLVLTPAALNFFVSYAEGVVESLWSIDQYFEFVLVLMFSTGLSFQVPVIQVLLGQVGLVSGDQMLSIWRYVVVGAVVAAAVLTPSTDPLTQVLLAAPLLGLYLGGAWVVKLTGR</sequence>
<evidence type="ECO:0000256" key="7">
    <source>
        <dbReference type="SAM" id="Phobius"/>
    </source>
</evidence>
<reference evidence="11" key="4">
    <citation type="submission" date="2025-04" db="UniProtKB">
        <authorList>
            <consortium name="RefSeq"/>
        </authorList>
    </citation>
    <scope>IDENTIFICATION</scope>
    <source>
        <tissue evidence="11">Leaf</tissue>
    </source>
</reference>
<evidence type="ECO:0000256" key="6">
    <source>
        <dbReference type="SAM" id="MobiDB-lite"/>
    </source>
</evidence>
<dbReference type="GeneID" id="116201486"/>
<dbReference type="HAMAP" id="MF_00902">
    <property type="entry name" value="TatC"/>
    <property type="match status" value="1"/>
</dbReference>
<dbReference type="RefSeq" id="XP_031388595.1">
    <property type="nucleotide sequence ID" value="XM_031532735.1"/>
</dbReference>
<feature type="transmembrane region" description="Helical" evidence="7">
    <location>
        <begin position="303"/>
        <end position="321"/>
    </location>
</feature>
<keyword evidence="10" id="KW-1185">Reference proteome</keyword>
<evidence type="ECO:0000313" key="8">
    <source>
        <dbReference type="EMBL" id="OWM68041.1"/>
    </source>
</evidence>
<name>A0A218W749_PUNGR</name>
<feature type="transmembrane region" description="Helical" evidence="7">
    <location>
        <begin position="270"/>
        <end position="291"/>
    </location>
</feature>
<protein>
    <submittedName>
        <fullName evidence="11">Sec-independent protein translocase protein TATC, chloroplastic</fullName>
    </submittedName>
</protein>
<dbReference type="GO" id="GO:0065002">
    <property type="term" value="P:intracellular protein transmembrane transport"/>
    <property type="evidence" value="ECO:0007669"/>
    <property type="project" value="TreeGrafter"/>
</dbReference>
<reference evidence="8" key="2">
    <citation type="submission" date="2017-06" db="EMBL/GenBank/DDBJ databases">
        <title>The pomegranate genome and the genomics of punicalagin biosynthesis.</title>
        <authorList>
            <person name="Xu C."/>
        </authorList>
    </citation>
    <scope>NUCLEOTIDE SEQUENCE [LARGE SCALE GENOMIC DNA]</scope>
    <source>
        <tissue evidence="8">Fresh leaf</tissue>
    </source>
</reference>
<evidence type="ECO:0000256" key="3">
    <source>
        <dbReference type="ARBA" id="ARBA00022692"/>
    </source>
</evidence>